<accession>A0A7T7XP61</accession>
<dbReference type="Proteomes" id="UP000595917">
    <property type="component" value="Chromosome"/>
</dbReference>
<dbReference type="EMBL" id="CP067089">
    <property type="protein sequence ID" value="QQO09882.1"/>
    <property type="molecule type" value="Genomic_DNA"/>
</dbReference>
<evidence type="ECO:0000313" key="3">
    <source>
        <dbReference type="Proteomes" id="UP000595917"/>
    </source>
</evidence>
<comment type="similarity">
    <text evidence="1">Belongs to the bactofilin family.</text>
</comment>
<dbReference type="AlphaFoldDB" id="A0A7T7XP61"/>
<evidence type="ECO:0000313" key="2">
    <source>
        <dbReference type="EMBL" id="QQO09882.1"/>
    </source>
</evidence>
<dbReference type="PANTHER" id="PTHR35024:SF4">
    <property type="entry name" value="POLYMER-FORMING CYTOSKELETAL PROTEIN"/>
    <property type="match status" value="1"/>
</dbReference>
<dbReference type="KEGG" id="bhc:JFL75_02940"/>
<reference evidence="2" key="1">
    <citation type="submission" date="2021-01" db="EMBL/GenBank/DDBJ databases">
        <title>Description of Breznakiella homolactica.</title>
        <authorList>
            <person name="Song Y."/>
            <person name="Brune A."/>
        </authorList>
    </citation>
    <scope>NUCLEOTIDE SEQUENCE</scope>
    <source>
        <strain evidence="2">RmG30</strain>
    </source>
</reference>
<gene>
    <name evidence="2" type="ORF">JFL75_02940</name>
</gene>
<name>A0A7T7XP61_9SPIR</name>
<organism evidence="2 3">
    <name type="scientific">Breznakiella homolactica</name>
    <dbReference type="NCBI Taxonomy" id="2798577"/>
    <lineage>
        <taxon>Bacteria</taxon>
        <taxon>Pseudomonadati</taxon>
        <taxon>Spirochaetota</taxon>
        <taxon>Spirochaetia</taxon>
        <taxon>Spirochaetales</taxon>
        <taxon>Breznakiellaceae</taxon>
        <taxon>Breznakiella</taxon>
    </lineage>
</organism>
<dbReference type="Pfam" id="PF04519">
    <property type="entry name" value="Bactofilin"/>
    <property type="match status" value="1"/>
</dbReference>
<keyword evidence="3" id="KW-1185">Reference proteome</keyword>
<protein>
    <submittedName>
        <fullName evidence="2">Polymer-forming cytoskeletal protein</fullName>
    </submittedName>
</protein>
<proteinExistence type="inferred from homology"/>
<dbReference type="InterPro" id="IPR007607">
    <property type="entry name" value="BacA/B"/>
</dbReference>
<dbReference type="RefSeq" id="WP_215627186.1">
    <property type="nucleotide sequence ID" value="NZ_CP067089.2"/>
</dbReference>
<dbReference type="PANTHER" id="PTHR35024">
    <property type="entry name" value="HYPOTHETICAL CYTOSOLIC PROTEIN"/>
    <property type="match status" value="1"/>
</dbReference>
<sequence length="143" mass="15012">MARVNHTELIINTIIGPGTSVNGDITAPGFVRVDGSLRGDLKAAGRVVVGENARMKSDISGTNVTIGGVVQGNILASERITILSTGLVLGDIITRRIQADDGCLIHGRVVVCQDEAQWNATVSSYRDARSVYSAISGFASQSE</sequence>
<evidence type="ECO:0000256" key="1">
    <source>
        <dbReference type="ARBA" id="ARBA00044755"/>
    </source>
</evidence>